<feature type="domain" description="Malectin-like" evidence="4">
    <location>
        <begin position="96"/>
        <end position="429"/>
    </location>
</feature>
<gene>
    <name evidence="5" type="ORF">J5N97_019500</name>
</gene>
<feature type="transmembrane region" description="Helical" evidence="3">
    <location>
        <begin position="619"/>
        <end position="640"/>
    </location>
</feature>
<accession>A0A9D5CDZ7</accession>
<evidence type="ECO:0000259" key="4">
    <source>
        <dbReference type="Pfam" id="PF12819"/>
    </source>
</evidence>
<evidence type="ECO:0000313" key="5">
    <source>
        <dbReference type="EMBL" id="KAJ0971541.1"/>
    </source>
</evidence>
<dbReference type="Pfam" id="PF00560">
    <property type="entry name" value="LRR_1"/>
    <property type="match status" value="2"/>
</dbReference>
<dbReference type="Proteomes" id="UP001085076">
    <property type="component" value="Miscellaneous, Linkage group lg05"/>
</dbReference>
<organism evidence="5 6">
    <name type="scientific">Dioscorea zingiberensis</name>
    <dbReference type="NCBI Taxonomy" id="325984"/>
    <lineage>
        <taxon>Eukaryota</taxon>
        <taxon>Viridiplantae</taxon>
        <taxon>Streptophyta</taxon>
        <taxon>Embryophyta</taxon>
        <taxon>Tracheophyta</taxon>
        <taxon>Spermatophyta</taxon>
        <taxon>Magnoliopsida</taxon>
        <taxon>Liliopsida</taxon>
        <taxon>Dioscoreales</taxon>
        <taxon>Dioscoreaceae</taxon>
        <taxon>Dioscorea</taxon>
    </lineage>
</organism>
<dbReference type="GO" id="GO:0016020">
    <property type="term" value="C:membrane"/>
    <property type="evidence" value="ECO:0007669"/>
    <property type="project" value="UniProtKB-SubCell"/>
</dbReference>
<sequence length="701" mass="77021">MATIGEHLQILSIKLVNYTPFPVAPATPRTHHSHAPIFPAFSPDLLRSTSLLFSRRNASARTRTHALRAMSFLFLLWLPVVLASALSDPYGVSYSIDCGGAANFTGEFGRPWLADRFYSSGSQGLVAEPHRFTQTQERTLRFFPPVSSGKKNCYSVPVPPGRYYIRTFTIYDNYDSKLHPPSFDVSVEGTLVFSWRSPWPDPIPRTGAYSDLFVHVADGLADVCFYSIATDPPVIASLEIAQVDPLSYDSPTTGLDLILVNYGRLSCGSDLFGPGFTNDSDPFWRVWQSDAEFRNPSVRIKALSSGGRRVLGTNQAPNYFPPWLYRTAITTLSADAALEYLLPVDTRLDYMLWFHFAEIDSGVNAAGRRVFDVLINEENVTRIDIFRQVGGFTAFKWHYVAENLTSTPLSVKLVPVIGKPIISGLENYAMVPLDLSTLPRQVAAMRALKESLRIPDRMGWNGDPCAPSTWDAWEGVTCHHSEDKLGLVVTQLDLASQGLKGYITDEISLLTNLVSLNLSSNSLEGNLPSGLGQGSLAKLDLSSNQLSGGIPDSMGSSNLQLVLLNNNELDGQVPDKLYSIGVHGGVIDLSGNKGLCGVPSLPACPFFWEKGNLSTGGKVAIGLACGIFLVALVLLIYIFCIRRGRHDYDFAPTQDLTSIAAKRNRYQRQKSLMFLEMETQNPNGLPITSNPRSSPPDRNVL</sequence>
<dbReference type="FunFam" id="2.60.120.430:FF:000010">
    <property type="entry name" value="Di-glucose binding protein with Leucine-rich repeat domain"/>
    <property type="match status" value="1"/>
</dbReference>
<feature type="transmembrane region" description="Helical" evidence="3">
    <location>
        <begin position="65"/>
        <end position="86"/>
    </location>
</feature>
<reference evidence="5" key="1">
    <citation type="submission" date="2021-03" db="EMBL/GenBank/DDBJ databases">
        <authorList>
            <person name="Li Z."/>
            <person name="Yang C."/>
        </authorList>
    </citation>
    <scope>NUCLEOTIDE SEQUENCE</scope>
    <source>
        <strain evidence="5">Dzin_1.0</strain>
        <tissue evidence="5">Leaf</tissue>
    </source>
</reference>
<protein>
    <recommendedName>
        <fullName evidence="4">Malectin-like domain-containing protein</fullName>
    </recommendedName>
</protein>
<feature type="region of interest" description="Disordered" evidence="2">
    <location>
        <begin position="681"/>
        <end position="701"/>
    </location>
</feature>
<comment type="caution">
    <text evidence="5">The sequence shown here is derived from an EMBL/GenBank/DDBJ whole genome shotgun (WGS) entry which is preliminary data.</text>
</comment>
<keyword evidence="3" id="KW-0812">Transmembrane</keyword>
<dbReference type="OrthoDB" id="2018673at2759"/>
<dbReference type="AlphaFoldDB" id="A0A9D5CDZ7"/>
<dbReference type="InterPro" id="IPR032675">
    <property type="entry name" value="LRR_dom_sf"/>
</dbReference>
<dbReference type="InterPro" id="IPR024788">
    <property type="entry name" value="Malectin-like_Carb-bd_dom"/>
</dbReference>
<dbReference type="EMBL" id="JAGGNH010000005">
    <property type="protein sequence ID" value="KAJ0971541.1"/>
    <property type="molecule type" value="Genomic_DNA"/>
</dbReference>
<dbReference type="InterPro" id="IPR001611">
    <property type="entry name" value="Leu-rich_rpt"/>
</dbReference>
<dbReference type="SUPFAM" id="SSF52058">
    <property type="entry name" value="L domain-like"/>
    <property type="match status" value="1"/>
</dbReference>
<keyword evidence="6" id="KW-1185">Reference proteome</keyword>
<proteinExistence type="predicted"/>
<comment type="subcellular location">
    <subcellularLocation>
        <location evidence="1">Membrane</location>
        <topology evidence="1">Single-pass membrane protein</topology>
    </subcellularLocation>
</comment>
<keyword evidence="3" id="KW-1133">Transmembrane helix</keyword>
<keyword evidence="3" id="KW-0472">Membrane</keyword>
<dbReference type="Pfam" id="PF12819">
    <property type="entry name" value="Malectin_like"/>
    <property type="match status" value="1"/>
</dbReference>
<evidence type="ECO:0000313" key="6">
    <source>
        <dbReference type="Proteomes" id="UP001085076"/>
    </source>
</evidence>
<name>A0A9D5CDZ7_9LILI</name>
<evidence type="ECO:0000256" key="2">
    <source>
        <dbReference type="SAM" id="MobiDB-lite"/>
    </source>
</evidence>
<dbReference type="FunFam" id="3.80.10.10:FF:000135">
    <property type="entry name" value="Putative LRR receptor-like serine/threonine-protein kinase"/>
    <property type="match status" value="1"/>
</dbReference>
<dbReference type="PANTHER" id="PTHR45631">
    <property type="entry name" value="OS07G0107800 PROTEIN-RELATED"/>
    <property type="match status" value="1"/>
</dbReference>
<evidence type="ECO:0000256" key="3">
    <source>
        <dbReference type="SAM" id="Phobius"/>
    </source>
</evidence>
<dbReference type="PANTHER" id="PTHR45631:SF191">
    <property type="entry name" value="DI-GLUCOSE BINDING PROTEIN WITH LEUCINE-RICH REPEAT DOMAIN-CONTAINING PROTEIN"/>
    <property type="match status" value="1"/>
</dbReference>
<dbReference type="Gene3D" id="3.80.10.10">
    <property type="entry name" value="Ribonuclease Inhibitor"/>
    <property type="match status" value="1"/>
</dbReference>
<feature type="compositionally biased region" description="Polar residues" evidence="2">
    <location>
        <begin position="681"/>
        <end position="692"/>
    </location>
</feature>
<dbReference type="Gene3D" id="2.60.120.430">
    <property type="entry name" value="Galactose-binding lectin"/>
    <property type="match status" value="2"/>
</dbReference>
<evidence type="ECO:0000256" key="1">
    <source>
        <dbReference type="ARBA" id="ARBA00004167"/>
    </source>
</evidence>
<dbReference type="FunFam" id="2.60.120.430:FF:000011">
    <property type="entry name" value="Os01g0140400 protein"/>
    <property type="match status" value="1"/>
</dbReference>
<reference evidence="5" key="2">
    <citation type="journal article" date="2022" name="Hortic Res">
        <title>The genome of Dioscorea zingiberensis sheds light on the biosynthesis, origin and evolution of the medicinally important diosgenin saponins.</title>
        <authorList>
            <person name="Li Y."/>
            <person name="Tan C."/>
            <person name="Li Z."/>
            <person name="Guo J."/>
            <person name="Li S."/>
            <person name="Chen X."/>
            <person name="Wang C."/>
            <person name="Dai X."/>
            <person name="Yang H."/>
            <person name="Song W."/>
            <person name="Hou L."/>
            <person name="Xu J."/>
            <person name="Tong Z."/>
            <person name="Xu A."/>
            <person name="Yuan X."/>
            <person name="Wang W."/>
            <person name="Yang Q."/>
            <person name="Chen L."/>
            <person name="Sun Z."/>
            <person name="Wang K."/>
            <person name="Pan B."/>
            <person name="Chen J."/>
            <person name="Bao Y."/>
            <person name="Liu F."/>
            <person name="Qi X."/>
            <person name="Gang D.R."/>
            <person name="Wen J."/>
            <person name="Li J."/>
        </authorList>
    </citation>
    <scope>NUCLEOTIDE SEQUENCE</scope>
    <source>
        <strain evidence="5">Dzin_1.0</strain>
    </source>
</reference>